<feature type="signal peptide" evidence="1">
    <location>
        <begin position="1"/>
        <end position="18"/>
    </location>
</feature>
<dbReference type="PANTHER" id="PTHR36933:SF1">
    <property type="entry name" value="SLL0788 PROTEIN"/>
    <property type="match status" value="1"/>
</dbReference>
<dbReference type="PROSITE" id="PS51257">
    <property type="entry name" value="PROKAR_LIPOPROTEIN"/>
    <property type="match status" value="1"/>
</dbReference>
<reference evidence="3 4" key="1">
    <citation type="submission" date="2016-04" db="EMBL/GenBank/DDBJ databases">
        <title>Complete genome sequence and analysis of deep-sea sediment isolate, Amycolatopsis sp. WP1.</title>
        <authorList>
            <person name="Wang H."/>
            <person name="Chen S."/>
            <person name="Wu Q."/>
        </authorList>
    </citation>
    <scope>NUCLEOTIDE SEQUENCE [LARGE SCALE GENOMIC DNA]</scope>
    <source>
        <strain evidence="3 4">WP1</strain>
    </source>
</reference>
<keyword evidence="4" id="KW-1185">Reference proteome</keyword>
<evidence type="ECO:0000313" key="4">
    <source>
        <dbReference type="Proteomes" id="UP000250434"/>
    </source>
</evidence>
<feature type="domain" description="DUF305" evidence="2">
    <location>
        <begin position="44"/>
        <end position="191"/>
    </location>
</feature>
<dbReference type="OrthoDB" id="26872at2"/>
<feature type="chain" id="PRO_5038599232" evidence="1">
    <location>
        <begin position="19"/>
        <end position="193"/>
    </location>
</feature>
<evidence type="ECO:0000259" key="2">
    <source>
        <dbReference type="Pfam" id="PF03713"/>
    </source>
</evidence>
<dbReference type="KEGG" id="aab:A4R43_02915"/>
<name>A0A344L0M8_9PSEU</name>
<dbReference type="AlphaFoldDB" id="A0A344L0M8"/>
<protein>
    <submittedName>
        <fullName evidence="3">DUF305 domain-containing protein</fullName>
    </submittedName>
</protein>
<organism evidence="3 4">
    <name type="scientific">Amycolatopsis albispora</name>
    <dbReference type="NCBI Taxonomy" id="1804986"/>
    <lineage>
        <taxon>Bacteria</taxon>
        <taxon>Bacillati</taxon>
        <taxon>Actinomycetota</taxon>
        <taxon>Actinomycetes</taxon>
        <taxon>Pseudonocardiales</taxon>
        <taxon>Pseudonocardiaceae</taxon>
        <taxon>Amycolatopsis</taxon>
    </lineage>
</organism>
<dbReference type="RefSeq" id="WP_113690867.1">
    <property type="nucleotide sequence ID" value="NZ_CP015163.1"/>
</dbReference>
<dbReference type="EMBL" id="CP015163">
    <property type="protein sequence ID" value="AXB41602.1"/>
    <property type="molecule type" value="Genomic_DNA"/>
</dbReference>
<dbReference type="InterPro" id="IPR012347">
    <property type="entry name" value="Ferritin-like"/>
</dbReference>
<dbReference type="Proteomes" id="UP000250434">
    <property type="component" value="Chromosome"/>
</dbReference>
<dbReference type="PANTHER" id="PTHR36933">
    <property type="entry name" value="SLL0788 PROTEIN"/>
    <property type="match status" value="1"/>
</dbReference>
<sequence>MKKYLVTAASAAAITLLAACGGTTEQSGVDSAPSAQQVSHNQQDITFAQQMIPHHQQAVDMAELAADRAADPRVKELATRIQGAQDPEIQQLTGMLNRWGAPAPSAEMDHGSDHGAGMEGMMSGEEMQQLHQSSGAEFDRAWVSMMIRHHQGAVDMANTELQQGSDAEAKALAQQIVTAQDGEIRELQAMLPQ</sequence>
<evidence type="ECO:0000313" key="3">
    <source>
        <dbReference type="EMBL" id="AXB41602.1"/>
    </source>
</evidence>
<accession>A0A344L0M8</accession>
<dbReference type="Gene3D" id="1.20.1260.10">
    <property type="match status" value="1"/>
</dbReference>
<gene>
    <name evidence="3" type="ORF">A4R43_02915</name>
</gene>
<dbReference type="InterPro" id="IPR005183">
    <property type="entry name" value="DUF305_CopM-like"/>
</dbReference>
<keyword evidence="1" id="KW-0732">Signal</keyword>
<proteinExistence type="predicted"/>
<evidence type="ECO:0000256" key="1">
    <source>
        <dbReference type="SAM" id="SignalP"/>
    </source>
</evidence>
<dbReference type="Pfam" id="PF03713">
    <property type="entry name" value="DUF305"/>
    <property type="match status" value="1"/>
</dbReference>